<keyword evidence="1" id="KW-0472">Membrane</keyword>
<protein>
    <submittedName>
        <fullName evidence="2">Uncharacterized protein</fullName>
    </submittedName>
</protein>
<organism evidence="2">
    <name type="scientific">Siphoviridae sp. ctfza2</name>
    <dbReference type="NCBI Taxonomy" id="2825599"/>
    <lineage>
        <taxon>Viruses</taxon>
        <taxon>Duplodnaviria</taxon>
        <taxon>Heunggongvirae</taxon>
        <taxon>Uroviricota</taxon>
        <taxon>Caudoviricetes</taxon>
    </lineage>
</organism>
<proteinExistence type="predicted"/>
<sequence>MPFVKKYTLIFTTSFVIGIISLVLAIKKK</sequence>
<feature type="transmembrane region" description="Helical" evidence="1">
    <location>
        <begin position="6"/>
        <end position="26"/>
    </location>
</feature>
<evidence type="ECO:0000313" key="2">
    <source>
        <dbReference type="EMBL" id="DAF99279.1"/>
    </source>
</evidence>
<name>A0A8S5UXR3_9CAUD</name>
<keyword evidence="1" id="KW-1133">Transmembrane helix</keyword>
<accession>A0A8S5UXR3</accession>
<evidence type="ECO:0000256" key="1">
    <source>
        <dbReference type="SAM" id="Phobius"/>
    </source>
</evidence>
<dbReference type="EMBL" id="BK016163">
    <property type="protein sequence ID" value="DAF99279.1"/>
    <property type="molecule type" value="Genomic_DNA"/>
</dbReference>
<reference evidence="2" key="1">
    <citation type="journal article" date="2021" name="Proc. Natl. Acad. Sci. U.S.A.">
        <title>A Catalog of Tens of Thousands of Viruses from Human Metagenomes Reveals Hidden Associations with Chronic Diseases.</title>
        <authorList>
            <person name="Tisza M.J."/>
            <person name="Buck C.B."/>
        </authorList>
    </citation>
    <scope>NUCLEOTIDE SEQUENCE</scope>
    <source>
        <strain evidence="2">Ctfza2</strain>
    </source>
</reference>
<keyword evidence="1" id="KW-0812">Transmembrane</keyword>